<dbReference type="InterPro" id="IPR000873">
    <property type="entry name" value="AMP-dep_synth/lig_dom"/>
</dbReference>
<proteinExistence type="inferred from homology"/>
<evidence type="ECO:0000313" key="3">
    <source>
        <dbReference type="EMBL" id="KAF7571944.1"/>
    </source>
</evidence>
<name>A0A2W1F2Q5_9PLEO</name>
<dbReference type="EMBL" id="NRDI02000004">
    <property type="protein sequence ID" value="KAI1517167.1"/>
    <property type="molecule type" value="Genomic_DNA"/>
</dbReference>
<keyword evidence="6" id="KW-1185">Reference proteome</keyword>
<dbReference type="InterPro" id="IPR042099">
    <property type="entry name" value="ANL_N_sf"/>
</dbReference>
<dbReference type="PROSITE" id="PS00455">
    <property type="entry name" value="AMP_BINDING"/>
    <property type="match status" value="1"/>
</dbReference>
<evidence type="ECO:0000259" key="2">
    <source>
        <dbReference type="Pfam" id="PF00501"/>
    </source>
</evidence>
<protein>
    <submittedName>
        <fullName evidence="4">AMP-binding enzyme</fullName>
    </submittedName>
    <submittedName>
        <fullName evidence="3">CaiC, Acyl-CoA synthetase (AMP-forming)/AMP-acid ligase II</fullName>
    </submittedName>
</protein>
<dbReference type="AlphaFoldDB" id="A0A2W1F2Q5"/>
<comment type="similarity">
    <text evidence="1">Belongs to the ATP-dependent AMP-binding enzyme family.</text>
</comment>
<dbReference type="GO" id="GO:0006631">
    <property type="term" value="P:fatty acid metabolic process"/>
    <property type="evidence" value="ECO:0007669"/>
    <property type="project" value="TreeGrafter"/>
</dbReference>
<feature type="domain" description="AMP-dependent synthetase/ligase" evidence="2">
    <location>
        <begin position="79"/>
        <end position="343"/>
    </location>
</feature>
<reference evidence="4" key="2">
    <citation type="submission" date="2021-05" db="EMBL/GenBank/DDBJ databases">
        <authorList>
            <person name="Moolhuijzen P.M."/>
            <person name="Moffat C.S."/>
        </authorList>
    </citation>
    <scope>NUCLEOTIDE SEQUENCE</scope>
    <source>
        <strain evidence="4">86-124</strain>
    </source>
</reference>
<keyword evidence="3" id="KW-0436">Ligase</keyword>
<accession>A0A2W1F2Q5</accession>
<comment type="caution">
    <text evidence="4">The sequence shown here is derived from an EMBL/GenBank/DDBJ whole genome shotgun (WGS) entry which is preliminary data.</text>
</comment>
<reference evidence="4" key="3">
    <citation type="journal article" date="2022" name="bioRxiv">
        <title>A global pangenome for the wheat fungal pathogen Pyrenophora tritici-repentis and prediction of effector protein structural homology.</title>
        <authorList>
            <person name="Moolhuijzen P."/>
            <person name="See P.T."/>
            <person name="Shi G."/>
            <person name="Powell H.R."/>
            <person name="Cockram J."/>
            <person name="Jorgensen L.N."/>
            <person name="Benslimane H."/>
            <person name="Strelkov S.E."/>
            <person name="Turner J."/>
            <person name="Liu Z."/>
            <person name="Moffat C.S."/>
        </authorList>
    </citation>
    <scope>NUCLEOTIDE SEQUENCE</scope>
    <source>
        <strain evidence="4">86-124</strain>
    </source>
</reference>
<evidence type="ECO:0000256" key="1">
    <source>
        <dbReference type="ARBA" id="ARBA00006432"/>
    </source>
</evidence>
<dbReference type="Gene3D" id="3.40.50.12780">
    <property type="entry name" value="N-terminal domain of ligase-like"/>
    <property type="match status" value="1"/>
</dbReference>
<dbReference type="Proteomes" id="UP000249757">
    <property type="component" value="Unassembled WGS sequence"/>
</dbReference>
<reference evidence="6" key="4">
    <citation type="journal article" date="2022" name="Microb. Genom.">
        <title>A global pangenome for the wheat fungal pathogen Pyrenophora tritici-repentis and prediction of effector protein structural homology.</title>
        <authorList>
            <person name="Moolhuijzen P.M."/>
            <person name="See P.T."/>
            <person name="Shi G."/>
            <person name="Powell H.R."/>
            <person name="Cockram J."/>
            <person name="Jorgensen L.N."/>
            <person name="Benslimane H."/>
            <person name="Strelkov S.E."/>
            <person name="Turner J."/>
            <person name="Liu Z."/>
            <person name="Moffat C.S."/>
        </authorList>
    </citation>
    <scope>NUCLEOTIDE SEQUENCE [LARGE SCALE GENOMIC DNA]</scope>
</reference>
<sequence>MDDRCCTVPKHAGYSVLPNTPLFGRLLRYASRIPARIAVDDVCANLQRTHLDLLSDVLALRHTVLDTLDRAICHALERKDEVYIAIVAAGGYEYTVAILAILALGAAAVPVEGASYFIEKSQAALVLSSSVDMSKCLDLERRVVATSGRSFRAVPIRHSIPASALVIFTSGTTGPPKGAVMQRSYTFNCALEIADYYQLTGDDVLLHVLPVHHVTGVGINFFPFLISGSRIEFRSGGFDEIWTWEQWKQGGLDPRRRLTFFLGVPTIYMRLRRYYQRTLSKLPAGDLAEYIASAKQFRACLCGTSALPRPLDDFWSDLMDKRIFQRYGATEFGAIFRVRLDDRDAPEGMMRMDTSKPMTLREKIGFTTSSLAEHLWISSNREATKFLLWILSENC</sequence>
<dbReference type="Pfam" id="PF00501">
    <property type="entry name" value="AMP-binding"/>
    <property type="match status" value="1"/>
</dbReference>
<evidence type="ECO:0000313" key="4">
    <source>
        <dbReference type="EMBL" id="KAI1517167.1"/>
    </source>
</evidence>
<organism evidence="4 6">
    <name type="scientific">Pyrenophora tritici-repentis</name>
    <dbReference type="NCBI Taxonomy" id="45151"/>
    <lineage>
        <taxon>Eukaryota</taxon>
        <taxon>Fungi</taxon>
        <taxon>Dikarya</taxon>
        <taxon>Ascomycota</taxon>
        <taxon>Pezizomycotina</taxon>
        <taxon>Dothideomycetes</taxon>
        <taxon>Pleosporomycetidae</taxon>
        <taxon>Pleosporales</taxon>
        <taxon>Pleosporineae</taxon>
        <taxon>Pleosporaceae</taxon>
        <taxon>Pyrenophora</taxon>
    </lineage>
</organism>
<evidence type="ECO:0000313" key="5">
    <source>
        <dbReference type="Proteomes" id="UP000245464"/>
    </source>
</evidence>
<reference evidence="3 5" key="1">
    <citation type="journal article" date="2018" name="BMC Genomics">
        <title>Comparative genomics of the wheat fungal pathogen Pyrenophora tritici-repentis reveals chromosomal variations and genome plasticity.</title>
        <authorList>
            <person name="Moolhuijzen P."/>
            <person name="See P.T."/>
            <person name="Hane J.K."/>
            <person name="Shi G."/>
            <person name="Liu Z."/>
            <person name="Oliver R.P."/>
            <person name="Moffat C.S."/>
        </authorList>
    </citation>
    <scope>NUCLEOTIDE SEQUENCE [LARGE SCALE GENOMIC DNA]</scope>
    <source>
        <strain evidence="3">M4</strain>
    </source>
</reference>
<dbReference type="Proteomes" id="UP000245464">
    <property type="component" value="Chromosome 4"/>
</dbReference>
<evidence type="ECO:0000313" key="6">
    <source>
        <dbReference type="Proteomes" id="UP000249757"/>
    </source>
</evidence>
<gene>
    <name evidence="4" type="ORF">Ptr86124_004104</name>
    <name evidence="3" type="ORF">PtrM4_094440</name>
</gene>
<dbReference type="GO" id="GO:0031956">
    <property type="term" value="F:medium-chain fatty acid-CoA ligase activity"/>
    <property type="evidence" value="ECO:0007669"/>
    <property type="project" value="TreeGrafter"/>
</dbReference>
<dbReference type="SUPFAM" id="SSF56801">
    <property type="entry name" value="Acetyl-CoA synthetase-like"/>
    <property type="match status" value="1"/>
</dbReference>
<dbReference type="OrthoDB" id="6614653at2759"/>
<dbReference type="InterPro" id="IPR020845">
    <property type="entry name" value="AMP-binding_CS"/>
</dbReference>
<dbReference type="EMBL" id="NQIK02000004">
    <property type="protein sequence ID" value="KAF7571944.1"/>
    <property type="molecule type" value="Genomic_DNA"/>
</dbReference>
<dbReference type="PANTHER" id="PTHR43201">
    <property type="entry name" value="ACYL-COA SYNTHETASE"/>
    <property type="match status" value="1"/>
</dbReference>
<dbReference type="PANTHER" id="PTHR43201:SF8">
    <property type="entry name" value="ACYL-COA SYNTHETASE FAMILY MEMBER 3"/>
    <property type="match status" value="1"/>
</dbReference>